<gene>
    <name evidence="1" type="ORF">CPZ25_012505</name>
</gene>
<name>A0A4P9C986_EUBML</name>
<accession>A0A4P9C986</accession>
<proteinExistence type="predicted"/>
<reference evidence="1 2" key="1">
    <citation type="submission" date="2018-05" db="EMBL/GenBank/DDBJ databases">
        <title>Genome comparison of Eubacterium sp.</title>
        <authorList>
            <person name="Feng Y."/>
            <person name="Sanchez-Andrea I."/>
            <person name="Stams A.J.M."/>
            <person name="De Vos W.M."/>
        </authorList>
    </citation>
    <scope>NUCLEOTIDE SEQUENCE [LARGE SCALE GENOMIC DNA]</scope>
    <source>
        <strain evidence="1 2">YI</strain>
    </source>
</reference>
<dbReference type="KEGG" id="emt:CPZ25_012505"/>
<dbReference type="RefSeq" id="WP_058696179.1">
    <property type="nucleotide sequence ID" value="NZ_CP029487.1"/>
</dbReference>
<dbReference type="Proteomes" id="UP000218387">
    <property type="component" value="Chromosome"/>
</dbReference>
<organism evidence="1 2">
    <name type="scientific">Eubacterium maltosivorans</name>
    <dbReference type="NCBI Taxonomy" id="2041044"/>
    <lineage>
        <taxon>Bacteria</taxon>
        <taxon>Bacillati</taxon>
        <taxon>Bacillota</taxon>
        <taxon>Clostridia</taxon>
        <taxon>Eubacteriales</taxon>
        <taxon>Eubacteriaceae</taxon>
        <taxon>Eubacterium</taxon>
    </lineage>
</organism>
<dbReference type="CDD" id="cd10451">
    <property type="entry name" value="GIY-YIG_LuxR_like"/>
    <property type="match status" value="1"/>
</dbReference>
<dbReference type="Gene3D" id="3.40.1440.10">
    <property type="entry name" value="GIY-YIG endonuclease"/>
    <property type="match status" value="1"/>
</dbReference>
<dbReference type="InterPro" id="IPR035901">
    <property type="entry name" value="GIY-YIG_endonuc_sf"/>
</dbReference>
<dbReference type="EMBL" id="CP029487">
    <property type="protein sequence ID" value="QCT72107.1"/>
    <property type="molecule type" value="Genomic_DNA"/>
</dbReference>
<sequence>MNMDRKKELKEAYKNYRPEMGIFVIRHIETGKTFLEATNNIKGKINSDVFQLNMETFMRNRDLNKDWKRLGKDAFEVVILEKLEYDEDDQGSKDYGDELEMLYGEWQRKLRSEGTELY</sequence>
<evidence type="ECO:0000313" key="1">
    <source>
        <dbReference type="EMBL" id="QCT72107.1"/>
    </source>
</evidence>
<dbReference type="AlphaFoldDB" id="A0A4P9C986"/>
<protein>
    <submittedName>
        <fullName evidence="1">GIY-YIG nuclease family protein</fullName>
    </submittedName>
</protein>
<evidence type="ECO:0000313" key="2">
    <source>
        <dbReference type="Proteomes" id="UP000218387"/>
    </source>
</evidence>
<keyword evidence="2" id="KW-1185">Reference proteome</keyword>